<comment type="caution">
    <text evidence="3">The sequence shown here is derived from an EMBL/GenBank/DDBJ whole genome shotgun (WGS) entry which is preliminary data.</text>
</comment>
<dbReference type="PROSITE" id="PS51207">
    <property type="entry name" value="PXA"/>
    <property type="match status" value="1"/>
</dbReference>
<name>A0A9P6DQI8_9AGAM</name>
<dbReference type="PANTHER" id="PTHR22775:SF3">
    <property type="entry name" value="SORTING NEXIN-13"/>
    <property type="match status" value="1"/>
</dbReference>
<dbReference type="EMBL" id="MU129081">
    <property type="protein sequence ID" value="KAF9507428.1"/>
    <property type="molecule type" value="Genomic_DNA"/>
</dbReference>
<feature type="domain" description="PXA" evidence="2">
    <location>
        <begin position="73"/>
        <end position="248"/>
    </location>
</feature>
<feature type="region of interest" description="Disordered" evidence="1">
    <location>
        <begin position="1"/>
        <end position="40"/>
    </location>
</feature>
<dbReference type="Pfam" id="PF02194">
    <property type="entry name" value="PXA"/>
    <property type="match status" value="1"/>
</dbReference>
<feature type="compositionally biased region" description="Polar residues" evidence="1">
    <location>
        <begin position="29"/>
        <end position="40"/>
    </location>
</feature>
<reference evidence="3" key="1">
    <citation type="journal article" date="2020" name="Nat. Commun.">
        <title>Large-scale genome sequencing of mycorrhizal fungi provides insights into the early evolution of symbiotic traits.</title>
        <authorList>
            <person name="Miyauchi S."/>
            <person name="Kiss E."/>
            <person name="Kuo A."/>
            <person name="Drula E."/>
            <person name="Kohler A."/>
            <person name="Sanchez-Garcia M."/>
            <person name="Morin E."/>
            <person name="Andreopoulos B."/>
            <person name="Barry K.W."/>
            <person name="Bonito G."/>
            <person name="Buee M."/>
            <person name="Carver A."/>
            <person name="Chen C."/>
            <person name="Cichocki N."/>
            <person name="Clum A."/>
            <person name="Culley D."/>
            <person name="Crous P.W."/>
            <person name="Fauchery L."/>
            <person name="Girlanda M."/>
            <person name="Hayes R.D."/>
            <person name="Keri Z."/>
            <person name="LaButti K."/>
            <person name="Lipzen A."/>
            <person name="Lombard V."/>
            <person name="Magnuson J."/>
            <person name="Maillard F."/>
            <person name="Murat C."/>
            <person name="Nolan M."/>
            <person name="Ohm R.A."/>
            <person name="Pangilinan J."/>
            <person name="Pereira M.F."/>
            <person name="Perotto S."/>
            <person name="Peter M."/>
            <person name="Pfister S."/>
            <person name="Riley R."/>
            <person name="Sitrit Y."/>
            <person name="Stielow J.B."/>
            <person name="Szollosi G."/>
            <person name="Zifcakova L."/>
            <person name="Stursova M."/>
            <person name="Spatafora J.W."/>
            <person name="Tedersoo L."/>
            <person name="Vaario L.M."/>
            <person name="Yamada A."/>
            <person name="Yan M."/>
            <person name="Wang P."/>
            <person name="Xu J."/>
            <person name="Bruns T."/>
            <person name="Baldrian P."/>
            <person name="Vilgalys R."/>
            <person name="Dunand C."/>
            <person name="Henrissat B."/>
            <person name="Grigoriev I.V."/>
            <person name="Hibbett D."/>
            <person name="Nagy L.G."/>
            <person name="Martin F.M."/>
        </authorList>
    </citation>
    <scope>NUCLEOTIDE SEQUENCE</scope>
    <source>
        <strain evidence="3">UP504</strain>
    </source>
</reference>
<evidence type="ECO:0000313" key="4">
    <source>
        <dbReference type="Proteomes" id="UP000886523"/>
    </source>
</evidence>
<feature type="region of interest" description="Disordered" evidence="1">
    <location>
        <begin position="459"/>
        <end position="498"/>
    </location>
</feature>
<dbReference type="OrthoDB" id="431557at2759"/>
<protein>
    <recommendedName>
        <fullName evidence="2">PXA domain-containing protein</fullName>
    </recommendedName>
</protein>
<dbReference type="PANTHER" id="PTHR22775">
    <property type="entry name" value="SORTING NEXIN"/>
    <property type="match status" value="1"/>
</dbReference>
<evidence type="ECO:0000259" key="2">
    <source>
        <dbReference type="PROSITE" id="PS51207"/>
    </source>
</evidence>
<sequence>MSTTSQAGPSVLRTSSGISQDARSHRSMKSATSGSSHIPTTIPLSRRLLHPHQPAGPLPPIFVGRSNAFINDLPRLNEEMYDFIALALRAYVSPWWSKLSARDKEFVPEISLVIVHALQTLEQRLVVADLPSLIFYDIPTLIVQHQKDYRAASAKVHTSYASDGASLPRLFHNSQTHLAISEDGEFNDTYLRQAVEHVLRSCLPKEDWESEMERSILREILVRPILGSVLPKLAQPWFLHTIALSLLGHPESSELPPPQPPPPPSPPSRMLLGDIVVTILTLIQTISTFCLHAIAFCQSLFSLISIVNALPPSEKRPRHRDLAIPLILVLGDALSMRDRATGSAILSILEIIAGFSRPFLDEFVHLSLRNGSYAPLLTPPRLTRIVVLSKKILFPDGYPGPPPIVPTPEEQESLRLALERRLTELIPPRARATAHLVILIFDAILLTLFPEMGVGGPPTSGAASGVGDGEDTVANQEEDRGLDTHVDDIDLYEGEVSN</sequence>
<dbReference type="Proteomes" id="UP000886523">
    <property type="component" value="Unassembled WGS sequence"/>
</dbReference>
<evidence type="ECO:0000313" key="3">
    <source>
        <dbReference type="EMBL" id="KAF9507428.1"/>
    </source>
</evidence>
<dbReference type="InterPro" id="IPR003114">
    <property type="entry name" value="Phox_assoc"/>
</dbReference>
<feature type="compositionally biased region" description="Polar residues" evidence="1">
    <location>
        <begin position="1"/>
        <end position="21"/>
    </location>
</feature>
<feature type="compositionally biased region" description="Acidic residues" evidence="1">
    <location>
        <begin position="489"/>
        <end position="498"/>
    </location>
</feature>
<evidence type="ECO:0000256" key="1">
    <source>
        <dbReference type="SAM" id="MobiDB-lite"/>
    </source>
</evidence>
<dbReference type="SMART" id="SM00313">
    <property type="entry name" value="PXA"/>
    <property type="match status" value="1"/>
</dbReference>
<proteinExistence type="predicted"/>
<gene>
    <name evidence="3" type="ORF">BS47DRAFT_1398620</name>
</gene>
<keyword evidence="4" id="KW-1185">Reference proteome</keyword>
<accession>A0A9P6DQI8</accession>
<dbReference type="AlphaFoldDB" id="A0A9P6DQI8"/>
<organism evidence="3 4">
    <name type="scientific">Hydnum rufescens UP504</name>
    <dbReference type="NCBI Taxonomy" id="1448309"/>
    <lineage>
        <taxon>Eukaryota</taxon>
        <taxon>Fungi</taxon>
        <taxon>Dikarya</taxon>
        <taxon>Basidiomycota</taxon>
        <taxon>Agaricomycotina</taxon>
        <taxon>Agaricomycetes</taxon>
        <taxon>Cantharellales</taxon>
        <taxon>Hydnaceae</taxon>
        <taxon>Hydnum</taxon>
    </lineage>
</organism>
<feature type="compositionally biased region" description="Basic and acidic residues" evidence="1">
    <location>
        <begin position="477"/>
        <end position="488"/>
    </location>
</feature>
<dbReference type="GO" id="GO:0035091">
    <property type="term" value="F:phosphatidylinositol binding"/>
    <property type="evidence" value="ECO:0007669"/>
    <property type="project" value="TreeGrafter"/>
</dbReference>